<gene>
    <name evidence="1" type="ORF">Zm00014a_005657</name>
</gene>
<reference evidence="1" key="1">
    <citation type="journal article" date="2018" name="Nat. Genet.">
        <title>Extensive intraspecific gene order and gene structural variations between Mo17 and other maize genomes.</title>
        <authorList>
            <person name="Sun S."/>
            <person name="Zhou Y."/>
            <person name="Chen J."/>
            <person name="Shi J."/>
            <person name="Zhao H."/>
            <person name="Zhao H."/>
            <person name="Song W."/>
            <person name="Zhang M."/>
            <person name="Cui Y."/>
            <person name="Dong X."/>
            <person name="Liu H."/>
            <person name="Ma X."/>
            <person name="Jiao Y."/>
            <person name="Wang B."/>
            <person name="Wei X."/>
            <person name="Stein J.C."/>
            <person name="Glaubitz J.C."/>
            <person name="Lu F."/>
            <person name="Yu G."/>
            <person name="Liang C."/>
            <person name="Fengler K."/>
            <person name="Li B."/>
            <person name="Rafalski A."/>
            <person name="Schnable P.S."/>
            <person name="Ware D.H."/>
            <person name="Buckler E.S."/>
            <person name="Lai J."/>
        </authorList>
    </citation>
    <scope>NUCLEOTIDE SEQUENCE [LARGE SCALE GENOMIC DNA]</scope>
    <source>
        <tissue evidence="1">Seedling</tissue>
    </source>
</reference>
<dbReference type="Proteomes" id="UP000251960">
    <property type="component" value="Chromosome 10"/>
</dbReference>
<sequence length="17" mass="1878">MRQTFGGFSTCVRTISS</sequence>
<proteinExistence type="predicted"/>
<dbReference type="AlphaFoldDB" id="A0A3L6G4S8"/>
<evidence type="ECO:0000313" key="1">
    <source>
        <dbReference type="EMBL" id="PWZ43557.1"/>
    </source>
</evidence>
<protein>
    <submittedName>
        <fullName evidence="1">Uncharacterized protein</fullName>
    </submittedName>
</protein>
<accession>A0A3L6G4S8</accession>
<organism evidence="1">
    <name type="scientific">Zea mays</name>
    <name type="common">Maize</name>
    <dbReference type="NCBI Taxonomy" id="4577"/>
    <lineage>
        <taxon>Eukaryota</taxon>
        <taxon>Viridiplantae</taxon>
        <taxon>Streptophyta</taxon>
        <taxon>Embryophyta</taxon>
        <taxon>Tracheophyta</taxon>
        <taxon>Spermatophyta</taxon>
        <taxon>Magnoliopsida</taxon>
        <taxon>Liliopsida</taxon>
        <taxon>Poales</taxon>
        <taxon>Poaceae</taxon>
        <taxon>PACMAD clade</taxon>
        <taxon>Panicoideae</taxon>
        <taxon>Andropogonodae</taxon>
        <taxon>Andropogoneae</taxon>
        <taxon>Tripsacinae</taxon>
        <taxon>Zea</taxon>
    </lineage>
</organism>
<comment type="caution">
    <text evidence="1">The sequence shown here is derived from an EMBL/GenBank/DDBJ whole genome shotgun (WGS) entry which is preliminary data.</text>
</comment>
<dbReference type="EMBL" id="NCVQ01000002">
    <property type="protein sequence ID" value="PWZ43557.1"/>
    <property type="molecule type" value="Genomic_DNA"/>
</dbReference>
<name>A0A3L6G4S8_MAIZE</name>